<evidence type="ECO:0000313" key="2">
    <source>
        <dbReference type="EMBL" id="EAQ95986.2"/>
    </source>
</evidence>
<organism evidence="2 3">
    <name type="scientific">Congregibacter litoralis KT71</name>
    <dbReference type="NCBI Taxonomy" id="314285"/>
    <lineage>
        <taxon>Bacteria</taxon>
        <taxon>Pseudomonadati</taxon>
        <taxon>Pseudomonadota</taxon>
        <taxon>Gammaproteobacteria</taxon>
        <taxon>Cellvibrionales</taxon>
        <taxon>Halieaceae</taxon>
        <taxon>Congregibacter</taxon>
    </lineage>
</organism>
<accession>A4ADI8</accession>
<dbReference type="STRING" id="314285.KT71_18322"/>
<keyword evidence="2" id="KW-0418">Kinase</keyword>
<keyword evidence="3" id="KW-1185">Reference proteome</keyword>
<dbReference type="Proteomes" id="UP000019205">
    <property type="component" value="Chromosome"/>
</dbReference>
<dbReference type="EMBL" id="AAOA02000001">
    <property type="protein sequence ID" value="EAQ95986.2"/>
    <property type="molecule type" value="Genomic_DNA"/>
</dbReference>
<dbReference type="SUPFAM" id="SSF53067">
    <property type="entry name" value="Actin-like ATPase domain"/>
    <property type="match status" value="1"/>
</dbReference>
<dbReference type="EC" id="2.7.1.59" evidence="2"/>
<dbReference type="Gene3D" id="3.30.420.40">
    <property type="match status" value="2"/>
</dbReference>
<keyword evidence="2" id="KW-0808">Transferase</keyword>
<dbReference type="PROSITE" id="PS01125">
    <property type="entry name" value="ROK"/>
    <property type="match status" value="1"/>
</dbReference>
<keyword evidence="1" id="KW-0119">Carbohydrate metabolism</keyword>
<evidence type="ECO:0000313" key="3">
    <source>
        <dbReference type="Proteomes" id="UP000019205"/>
    </source>
</evidence>
<comment type="caution">
    <text evidence="2">The sequence shown here is derived from an EMBL/GenBank/DDBJ whole genome shotgun (WGS) entry which is preliminary data.</text>
</comment>
<evidence type="ECO:0000256" key="1">
    <source>
        <dbReference type="ARBA" id="ARBA00023277"/>
    </source>
</evidence>
<dbReference type="PANTHER" id="PTHR18964:SF174">
    <property type="entry name" value="D-ALLOSE KINASE-RELATED"/>
    <property type="match status" value="1"/>
</dbReference>
<dbReference type="eggNOG" id="COG1940">
    <property type="taxonomic scope" value="Bacteria"/>
</dbReference>
<protein>
    <submittedName>
        <fullName evidence="2">N-acetylglucosamine kinase</fullName>
        <ecNumber evidence="2">2.7.1.4</ecNumber>
        <ecNumber evidence="2">2.7.1.59</ecNumber>
    </submittedName>
</protein>
<sequence length="314" mass="32850">METTTSLLGVDLGGSKIEAAIMDAAGVVTHRARCPTPKNSYEDTLAAIRELCEQLESETGLPDRRPLGICTPGSPSPETGLMRNCNSTALNGQRLLADLEDCCARPVRIANDADCLALSEASDGSGAEADSVFGVIVGTGVGGGIVIRGSLLQGPNAISGEWGHNPMPLDRLATLPPALSPSRLCYCGRQNCIETWLSGPGLALSHEQLHGDGISVGELSLEHPDDAHRASLSLYADMLATALGGVVNLLDPELIVMGGGLSNIPSLYREVPALLARKLFSDVCRTKIYPAQHGDSSGVRGAAWLWRDTVSASS</sequence>
<gene>
    <name evidence="2" type="ORF">KT71_18322</name>
</gene>
<dbReference type="RefSeq" id="WP_023659407.1">
    <property type="nucleotide sequence ID" value="NZ_CM002299.1"/>
</dbReference>
<proteinExistence type="predicted"/>
<dbReference type="GO" id="GO:0045127">
    <property type="term" value="F:N-acetylglucosamine kinase activity"/>
    <property type="evidence" value="ECO:0007669"/>
    <property type="project" value="UniProtKB-EC"/>
</dbReference>
<dbReference type="InterPro" id="IPR049874">
    <property type="entry name" value="ROK_cs"/>
</dbReference>
<reference evidence="2 3" key="2">
    <citation type="journal article" date="2009" name="PLoS ONE">
        <title>The photosynthetic apparatus and its regulation in the aerobic gammaproteobacterium Congregibacter litoralis gen. nov., sp. nov.</title>
        <authorList>
            <person name="Spring S."/>
            <person name="Lunsdorf H."/>
            <person name="Fuchs B.M."/>
            <person name="Tindall B.J."/>
        </authorList>
    </citation>
    <scope>NUCLEOTIDE SEQUENCE [LARGE SCALE GENOMIC DNA]</scope>
    <source>
        <strain evidence="2">KT71</strain>
    </source>
</reference>
<dbReference type="AlphaFoldDB" id="A4ADI8"/>
<dbReference type="Pfam" id="PF00480">
    <property type="entry name" value="ROK"/>
    <property type="match status" value="1"/>
</dbReference>
<dbReference type="EC" id="2.7.1.4" evidence="2"/>
<dbReference type="HOGENOM" id="CLU_036604_0_3_6"/>
<dbReference type="InterPro" id="IPR000600">
    <property type="entry name" value="ROK"/>
</dbReference>
<dbReference type="InterPro" id="IPR043129">
    <property type="entry name" value="ATPase_NBD"/>
</dbReference>
<dbReference type="OrthoDB" id="9810372at2"/>
<dbReference type="GO" id="GO:0008865">
    <property type="term" value="F:fructokinase activity"/>
    <property type="evidence" value="ECO:0007669"/>
    <property type="project" value="UniProtKB-EC"/>
</dbReference>
<name>A4ADI8_9GAMM</name>
<dbReference type="PANTHER" id="PTHR18964">
    <property type="entry name" value="ROK (REPRESSOR, ORF, KINASE) FAMILY"/>
    <property type="match status" value="1"/>
</dbReference>
<reference evidence="2 3" key="1">
    <citation type="journal article" date="2007" name="Proc. Natl. Acad. Sci. U.S.A.">
        <title>Characterization of a marine gammaproteobacterium capable of aerobic anoxygenic photosynthesis.</title>
        <authorList>
            <person name="Fuchs B.M."/>
            <person name="Spring S."/>
            <person name="Teeling H."/>
            <person name="Quast C."/>
            <person name="Wulf J."/>
            <person name="Schattenhofer M."/>
            <person name="Yan S."/>
            <person name="Ferriera S."/>
            <person name="Johnson J."/>
            <person name="Glockner F.O."/>
            <person name="Amann R."/>
        </authorList>
    </citation>
    <scope>NUCLEOTIDE SEQUENCE [LARGE SCALE GENOMIC DNA]</scope>
    <source>
        <strain evidence="2">KT71</strain>
    </source>
</reference>